<evidence type="ECO:0000256" key="1">
    <source>
        <dbReference type="ARBA" id="ARBA00022448"/>
    </source>
</evidence>
<gene>
    <name evidence="6" type="ORF">AS594_07775</name>
</gene>
<feature type="compositionally biased region" description="Acidic residues" evidence="4">
    <location>
        <begin position="274"/>
        <end position="285"/>
    </location>
</feature>
<dbReference type="OrthoDB" id="9805514at2"/>
<dbReference type="InterPro" id="IPR003593">
    <property type="entry name" value="AAA+_ATPase"/>
</dbReference>
<dbReference type="InterPro" id="IPR003439">
    <property type="entry name" value="ABC_transporter-like_ATP-bd"/>
</dbReference>
<dbReference type="Gene3D" id="3.40.50.300">
    <property type="entry name" value="P-loop containing nucleotide triphosphate hydrolases"/>
    <property type="match status" value="1"/>
</dbReference>
<evidence type="ECO:0000256" key="4">
    <source>
        <dbReference type="SAM" id="MobiDB-lite"/>
    </source>
</evidence>
<dbReference type="GO" id="GO:0015808">
    <property type="term" value="P:L-alanine transport"/>
    <property type="evidence" value="ECO:0007669"/>
    <property type="project" value="TreeGrafter"/>
</dbReference>
<dbReference type="GO" id="GO:1903806">
    <property type="term" value="P:L-isoleucine import across plasma membrane"/>
    <property type="evidence" value="ECO:0007669"/>
    <property type="project" value="TreeGrafter"/>
</dbReference>
<dbReference type="GO" id="GO:0016887">
    <property type="term" value="F:ATP hydrolysis activity"/>
    <property type="evidence" value="ECO:0007669"/>
    <property type="project" value="InterPro"/>
</dbReference>
<dbReference type="SUPFAM" id="SSF52540">
    <property type="entry name" value="P-loop containing nucleoside triphosphate hydrolases"/>
    <property type="match status" value="1"/>
</dbReference>
<sequence>MTTSELLTLERTEVAFGGVRAVDGVDLTIGAGEIVSVIGPNGAGKTSLFNSVTGFYRPTGGRIRIAGHDVTGARPSAIAALGVCRTFQNLRLFPGLPVLDNVRAGLHLRGGQHVFDALLRTPRYRRSEREITDEAHRWLDFVGLPENVPGAVDRAGPVGQLPYGAQRLVEIARALAMRPKLLLLDEPAAGLNAAEKAALTDLVHRIHGLGVSVVLIEHDMRLVRAVSKRVVVLNFGKKIADGTPDRVWNDPAVVDAYLGADPDYESADAPSGEPEPEPEREESHV</sequence>
<dbReference type="PROSITE" id="PS50893">
    <property type="entry name" value="ABC_TRANSPORTER_2"/>
    <property type="match status" value="1"/>
</dbReference>
<dbReference type="GO" id="GO:1903805">
    <property type="term" value="P:L-valine import across plasma membrane"/>
    <property type="evidence" value="ECO:0007669"/>
    <property type="project" value="TreeGrafter"/>
</dbReference>
<dbReference type="GO" id="GO:0005524">
    <property type="term" value="F:ATP binding"/>
    <property type="evidence" value="ECO:0007669"/>
    <property type="project" value="UniProtKB-KW"/>
</dbReference>
<evidence type="ECO:0000256" key="2">
    <source>
        <dbReference type="ARBA" id="ARBA00022741"/>
    </source>
</evidence>
<evidence type="ECO:0000259" key="5">
    <source>
        <dbReference type="PROSITE" id="PS50893"/>
    </source>
</evidence>
<keyword evidence="3 6" id="KW-0067">ATP-binding</keyword>
<dbReference type="RefSeq" id="WP_069926280.1">
    <property type="nucleotide sequence ID" value="NZ_MEHI01000001.1"/>
</dbReference>
<dbReference type="InterPro" id="IPR027417">
    <property type="entry name" value="P-loop_NTPase"/>
</dbReference>
<accession>A0A1E5P4E8</accession>
<feature type="domain" description="ABC transporter" evidence="5">
    <location>
        <begin position="7"/>
        <end position="260"/>
    </location>
</feature>
<protein>
    <submittedName>
        <fullName evidence="6">ABC transporter ATP-binding protein</fullName>
    </submittedName>
</protein>
<evidence type="ECO:0000313" key="7">
    <source>
        <dbReference type="Proteomes" id="UP000095759"/>
    </source>
</evidence>
<dbReference type="SMART" id="SM00382">
    <property type="entry name" value="AAA"/>
    <property type="match status" value="1"/>
</dbReference>
<name>A0A1E5P4E8_9ACTN</name>
<dbReference type="AlphaFoldDB" id="A0A1E5P4E8"/>
<dbReference type="GO" id="GO:0042941">
    <property type="term" value="P:D-alanine transmembrane transport"/>
    <property type="evidence" value="ECO:0007669"/>
    <property type="project" value="TreeGrafter"/>
</dbReference>
<dbReference type="InterPro" id="IPR051120">
    <property type="entry name" value="ABC_AA/LPS_Transport"/>
</dbReference>
<dbReference type="PANTHER" id="PTHR45772:SF7">
    <property type="entry name" value="AMINO ACID ABC TRANSPORTER ATP-BINDING PROTEIN"/>
    <property type="match status" value="1"/>
</dbReference>
<organism evidence="6 7">
    <name type="scientific">Streptomyces agglomeratus</name>
    <dbReference type="NCBI Taxonomy" id="285458"/>
    <lineage>
        <taxon>Bacteria</taxon>
        <taxon>Bacillati</taxon>
        <taxon>Actinomycetota</taxon>
        <taxon>Actinomycetes</taxon>
        <taxon>Kitasatosporales</taxon>
        <taxon>Streptomycetaceae</taxon>
        <taxon>Streptomyces</taxon>
    </lineage>
</organism>
<dbReference type="PANTHER" id="PTHR45772">
    <property type="entry name" value="CONSERVED COMPONENT OF ABC TRANSPORTER FOR NATURAL AMINO ACIDS-RELATED"/>
    <property type="match status" value="1"/>
</dbReference>
<keyword evidence="2" id="KW-0547">Nucleotide-binding</keyword>
<dbReference type="GO" id="GO:0005886">
    <property type="term" value="C:plasma membrane"/>
    <property type="evidence" value="ECO:0007669"/>
    <property type="project" value="TreeGrafter"/>
</dbReference>
<dbReference type="GO" id="GO:0015188">
    <property type="term" value="F:L-isoleucine transmembrane transporter activity"/>
    <property type="evidence" value="ECO:0007669"/>
    <property type="project" value="TreeGrafter"/>
</dbReference>
<proteinExistence type="predicted"/>
<dbReference type="EMBL" id="MEHJ01000001">
    <property type="protein sequence ID" value="OEJ24405.1"/>
    <property type="molecule type" value="Genomic_DNA"/>
</dbReference>
<dbReference type="Proteomes" id="UP000095759">
    <property type="component" value="Unassembled WGS sequence"/>
</dbReference>
<dbReference type="Pfam" id="PF00005">
    <property type="entry name" value="ABC_tran"/>
    <property type="match status" value="1"/>
</dbReference>
<dbReference type="GO" id="GO:0005304">
    <property type="term" value="F:L-valine transmembrane transporter activity"/>
    <property type="evidence" value="ECO:0007669"/>
    <property type="project" value="TreeGrafter"/>
</dbReference>
<dbReference type="STRING" id="285458.BGM19_29330"/>
<dbReference type="GO" id="GO:0015192">
    <property type="term" value="F:L-phenylalanine transmembrane transporter activity"/>
    <property type="evidence" value="ECO:0007669"/>
    <property type="project" value="TreeGrafter"/>
</dbReference>
<dbReference type="CDD" id="cd03219">
    <property type="entry name" value="ABC_Mj1267_LivG_branched"/>
    <property type="match status" value="1"/>
</dbReference>
<feature type="region of interest" description="Disordered" evidence="4">
    <location>
        <begin position="259"/>
        <end position="285"/>
    </location>
</feature>
<keyword evidence="7" id="KW-1185">Reference proteome</keyword>
<comment type="caution">
    <text evidence="6">The sequence shown here is derived from an EMBL/GenBank/DDBJ whole genome shotgun (WGS) entry which is preliminary data.</text>
</comment>
<dbReference type="FunFam" id="3.40.50.300:FF:000421">
    <property type="entry name" value="Branched-chain amino acid ABC transporter ATP-binding protein"/>
    <property type="match status" value="1"/>
</dbReference>
<keyword evidence="1" id="KW-0813">Transport</keyword>
<dbReference type="Pfam" id="PF12399">
    <property type="entry name" value="BCA_ABC_TP_C"/>
    <property type="match status" value="1"/>
</dbReference>
<reference evidence="6 7" key="1">
    <citation type="submission" date="2016-08" db="EMBL/GenBank/DDBJ databases">
        <title>Complete genome sequence of Streptomyces agglomeratus strain 6-3-2, a novel anti-MRSA actinomycete isolated from Wuli of Tebit, China.</title>
        <authorList>
            <person name="Chen X."/>
        </authorList>
    </citation>
    <scope>NUCLEOTIDE SEQUENCE [LARGE SCALE GENOMIC DNA]</scope>
    <source>
        <strain evidence="6 7">6-3-2</strain>
    </source>
</reference>
<evidence type="ECO:0000313" key="6">
    <source>
        <dbReference type="EMBL" id="OEJ24405.1"/>
    </source>
</evidence>
<evidence type="ECO:0000256" key="3">
    <source>
        <dbReference type="ARBA" id="ARBA00022840"/>
    </source>
</evidence>
<dbReference type="InterPro" id="IPR032823">
    <property type="entry name" value="BCA_ABC_TP_C"/>
</dbReference>